<proteinExistence type="inferred from homology"/>
<dbReference type="Proteomes" id="UP001193748">
    <property type="component" value="Unassembled WGS sequence"/>
</dbReference>
<dbReference type="STRING" id="1520.LF65_00848"/>
<dbReference type="KEGG" id="cbei:LF65_00848"/>
<evidence type="ECO:0000313" key="14">
    <source>
        <dbReference type="Proteomes" id="UP000031866"/>
    </source>
</evidence>
<comment type="similarity">
    <text evidence="7">Belongs to the binding-protein-dependent transport system permease family.</text>
</comment>
<evidence type="ECO:0000313" key="13">
    <source>
        <dbReference type="EMBL" id="NSB16912.1"/>
    </source>
</evidence>
<dbReference type="Proteomes" id="UP001194098">
    <property type="component" value="Unassembled WGS sequence"/>
</dbReference>
<feature type="transmembrane region" description="Helical" evidence="7">
    <location>
        <begin position="7"/>
        <end position="33"/>
    </location>
</feature>
<reference evidence="9" key="2">
    <citation type="submission" date="2016-02" db="EMBL/GenBank/DDBJ databases">
        <title>Genome sequence of Clostridium beijerinckii strain 59B.</title>
        <authorList>
            <person name="Little G.T."/>
            <person name="Minton N.P."/>
        </authorList>
    </citation>
    <scope>NUCLEOTIDE SEQUENCE</scope>
    <source>
        <strain evidence="9">NCIMB 14988</strain>
    </source>
</reference>
<reference evidence="13" key="5">
    <citation type="submission" date="2020-06" db="EMBL/GenBank/DDBJ databases">
        <title>Genomic insights into acetone-butanol-ethanol (ABE) fermentation by sequencing solventogenic clostridia strains.</title>
        <authorList>
            <person name="Brown S."/>
        </authorList>
    </citation>
    <scope>NUCLEOTIDE SEQUENCE</scope>
    <source>
        <strain evidence="13">DJ123</strain>
        <strain evidence="12">DJ126</strain>
    </source>
</reference>
<gene>
    <name evidence="11" type="ORF">B0H41_003276</name>
    <name evidence="13" type="ORF">BCD95_005171</name>
    <name evidence="12" type="ORF">DFH45_001237</name>
    <name evidence="10" type="ORF">HGI39_10890</name>
    <name evidence="9" type="ORF">LF65_00848</name>
</gene>
<feature type="transmembrane region" description="Helical" evidence="7">
    <location>
        <begin position="260"/>
        <end position="282"/>
    </location>
</feature>
<dbReference type="CDD" id="cd06261">
    <property type="entry name" value="TM_PBP2"/>
    <property type="match status" value="1"/>
</dbReference>
<keyword evidence="5 7" id="KW-1133">Transmembrane helix</keyword>
<evidence type="ECO:0000256" key="6">
    <source>
        <dbReference type="ARBA" id="ARBA00023136"/>
    </source>
</evidence>
<name>A0A0B5QL58_CLOBE</name>
<dbReference type="EMBL" id="CP010086">
    <property type="protein sequence ID" value="AJG97473.1"/>
    <property type="molecule type" value="Genomic_DNA"/>
</dbReference>
<evidence type="ECO:0000259" key="8">
    <source>
        <dbReference type="PROSITE" id="PS50928"/>
    </source>
</evidence>
<sequence length="292" mass="33149">MDRKKLYPWYFTSGALLIFFLLCFLPGIIGILYSFTDWNNFTDKINFIGFKNYAEVLKGKPEYRAYLWNTVLFTTVTTIMKTVVGLALALLLTQKFIKLKNFHRMVIFSPQVMSYLVVGLVFKSMLHPDTGFVNNFLKSVGMDFLAMNWLTDLKIVFATVMSVDTWKGMGYIMVVIIAGLMSISPDYYEAANIDGANFWQKFRLITLPLLKPIIINATILNVTYGFRVFDMIYSLTNGGPGNATGVINTAVYKEFSKGNYAMGTTLSSILFFALLLLVYFIIKSMENKEVDA</sequence>
<evidence type="ECO:0000256" key="4">
    <source>
        <dbReference type="ARBA" id="ARBA00022692"/>
    </source>
</evidence>
<dbReference type="Proteomes" id="UP000821656">
    <property type="component" value="Unassembled WGS sequence"/>
</dbReference>
<dbReference type="Proteomes" id="UP000822184">
    <property type="component" value="Unassembled WGS sequence"/>
</dbReference>
<evidence type="ECO:0000256" key="2">
    <source>
        <dbReference type="ARBA" id="ARBA00022448"/>
    </source>
</evidence>
<dbReference type="GO" id="GO:0005886">
    <property type="term" value="C:plasma membrane"/>
    <property type="evidence" value="ECO:0007669"/>
    <property type="project" value="UniProtKB-SubCell"/>
</dbReference>
<protein>
    <submittedName>
        <fullName evidence="9 10">ABC transporter permease</fullName>
    </submittedName>
    <submittedName>
        <fullName evidence="11">Raffinose/stachyose/melibiose transport system permease protein</fullName>
    </submittedName>
</protein>
<comment type="subcellular location">
    <subcellularLocation>
        <location evidence="1 7">Cell membrane</location>
        <topology evidence="1 7">Multi-pass membrane protein</topology>
    </subcellularLocation>
</comment>
<organism evidence="9 14">
    <name type="scientific">Clostridium beijerinckii</name>
    <name type="common">Clostridium MP</name>
    <dbReference type="NCBI Taxonomy" id="1520"/>
    <lineage>
        <taxon>Bacteria</taxon>
        <taxon>Bacillati</taxon>
        <taxon>Bacillota</taxon>
        <taxon>Clostridia</taxon>
        <taxon>Eubacteriales</taxon>
        <taxon>Clostridiaceae</taxon>
        <taxon>Clostridium</taxon>
    </lineage>
</organism>
<evidence type="ECO:0000256" key="1">
    <source>
        <dbReference type="ARBA" id="ARBA00004651"/>
    </source>
</evidence>
<feature type="transmembrane region" description="Helical" evidence="7">
    <location>
        <begin position="105"/>
        <end position="126"/>
    </location>
</feature>
<dbReference type="OrthoDB" id="367897at2"/>
<dbReference type="Proteomes" id="UP000031866">
    <property type="component" value="Chromosome"/>
</dbReference>
<dbReference type="Gene3D" id="1.10.3720.10">
    <property type="entry name" value="MetI-like"/>
    <property type="match status" value="1"/>
</dbReference>
<feature type="transmembrane region" description="Helical" evidence="7">
    <location>
        <begin position="66"/>
        <end position="93"/>
    </location>
</feature>
<keyword evidence="3" id="KW-1003">Cell membrane</keyword>
<evidence type="ECO:0000256" key="5">
    <source>
        <dbReference type="ARBA" id="ARBA00022989"/>
    </source>
</evidence>
<dbReference type="EMBL" id="JABSWW010000001">
    <property type="protein sequence ID" value="NRT89597.1"/>
    <property type="molecule type" value="Genomic_DNA"/>
</dbReference>
<accession>A0A0B5QL58</accession>
<evidence type="ECO:0000313" key="12">
    <source>
        <dbReference type="EMBL" id="NRV08274.1"/>
    </source>
</evidence>
<dbReference type="EMBL" id="JABTDW010000001">
    <property type="protein sequence ID" value="NSB16912.1"/>
    <property type="molecule type" value="Genomic_DNA"/>
</dbReference>
<feature type="transmembrane region" description="Helical" evidence="7">
    <location>
        <begin position="169"/>
        <end position="188"/>
    </location>
</feature>
<reference evidence="10" key="6">
    <citation type="journal article" date="2022" name="Nat. Biotechnol.">
        <title>Carbon-negative production of acetone and isopropanol by gas fermentation at industrial pilot scale.</title>
        <authorList>
            <person name="Liew F.E."/>
            <person name="Nogle R."/>
            <person name="Abdalla T."/>
            <person name="Rasor B.J."/>
            <person name="Canter C."/>
            <person name="Jensen R.O."/>
            <person name="Wang L."/>
            <person name="Strutz J."/>
            <person name="Chirania P."/>
            <person name="De Tissera S."/>
            <person name="Mueller A.P."/>
            <person name="Ruan Z."/>
            <person name="Gao A."/>
            <person name="Tran L."/>
            <person name="Engle N.L."/>
            <person name="Bromley J.C."/>
            <person name="Daniell J."/>
            <person name="Conrado R."/>
            <person name="Tschaplinski T.J."/>
            <person name="Giannone R.J."/>
            <person name="Hettich R.L."/>
            <person name="Karim A.S."/>
            <person name="Simpson S.D."/>
            <person name="Brown S.D."/>
            <person name="Leang C."/>
            <person name="Jewett M.C."/>
            <person name="Kopke M."/>
        </authorList>
    </citation>
    <scope>NUCLEOTIDE SEQUENCE</scope>
    <source>
        <strain evidence="10">DJ015</strain>
        <strain evidence="11">DJ080</strain>
    </source>
</reference>
<dbReference type="InterPro" id="IPR000515">
    <property type="entry name" value="MetI-like"/>
</dbReference>
<evidence type="ECO:0000256" key="3">
    <source>
        <dbReference type="ARBA" id="ARBA00022475"/>
    </source>
</evidence>
<evidence type="ECO:0000256" key="7">
    <source>
        <dbReference type="RuleBase" id="RU363032"/>
    </source>
</evidence>
<dbReference type="Pfam" id="PF00528">
    <property type="entry name" value="BPD_transp_1"/>
    <property type="match status" value="1"/>
</dbReference>
<dbReference type="AlphaFoldDB" id="A0A0B5QL58"/>
<dbReference type="RefSeq" id="WP_023974047.1">
    <property type="nucleotide sequence ID" value="NZ_BKAK01000007.1"/>
</dbReference>
<dbReference type="PANTHER" id="PTHR30193:SF37">
    <property type="entry name" value="INNER MEMBRANE ABC TRANSPORTER PERMEASE PROTEIN YCJO"/>
    <property type="match status" value="1"/>
</dbReference>
<keyword evidence="4 7" id="KW-0812">Transmembrane</keyword>
<dbReference type="InterPro" id="IPR035906">
    <property type="entry name" value="MetI-like_sf"/>
</dbReference>
<dbReference type="SUPFAM" id="SSF161098">
    <property type="entry name" value="MetI-like"/>
    <property type="match status" value="1"/>
</dbReference>
<dbReference type="EMBL" id="JABAGV010000023">
    <property type="protein sequence ID" value="MBC2475207.1"/>
    <property type="molecule type" value="Genomic_DNA"/>
</dbReference>
<reference evidence="10" key="3">
    <citation type="submission" date="2020-04" db="EMBL/GenBank/DDBJ databases">
        <authorList>
            <person name="Brown S."/>
        </authorList>
    </citation>
    <scope>NUCLEOTIDE SEQUENCE</scope>
    <source>
        <strain evidence="10">DJ015</strain>
    </source>
</reference>
<evidence type="ECO:0000313" key="10">
    <source>
        <dbReference type="EMBL" id="MBC2475207.1"/>
    </source>
</evidence>
<keyword evidence="2 7" id="KW-0813">Transport</keyword>
<reference evidence="11" key="4">
    <citation type="submission" date="2020-05" db="EMBL/GenBank/DDBJ databases">
        <authorList>
            <person name="Brown S."/>
            <person name="Huntemann M."/>
            <person name="Clum A."/>
            <person name="Spunde A."/>
            <person name="Palaniappan K."/>
            <person name="Ritter S."/>
            <person name="Mikhailova N."/>
            <person name="Chen I.-M."/>
            <person name="Stamatis D."/>
            <person name="Reddy T."/>
            <person name="O'Malley R."/>
            <person name="Daum C."/>
            <person name="Shapiro N."/>
            <person name="Ivanova N."/>
            <person name="Kyrpides N."/>
            <person name="Woyke T."/>
        </authorList>
    </citation>
    <scope>NUCLEOTIDE SEQUENCE</scope>
    <source>
        <strain evidence="11">DJ080</strain>
    </source>
</reference>
<reference evidence="14" key="1">
    <citation type="submission" date="2014-12" db="EMBL/GenBank/DDBJ databases">
        <title>Genome sequence of Clostridium beijerinckii strain 59B.</title>
        <authorList>
            <person name="Little G.T."/>
            <person name="Minton N.P."/>
        </authorList>
    </citation>
    <scope>NUCLEOTIDE SEQUENCE [LARGE SCALE GENOMIC DNA]</scope>
    <source>
        <strain evidence="14">59B</strain>
    </source>
</reference>
<dbReference type="GO" id="GO:0055085">
    <property type="term" value="P:transmembrane transport"/>
    <property type="evidence" value="ECO:0007669"/>
    <property type="project" value="InterPro"/>
</dbReference>
<dbReference type="InterPro" id="IPR051393">
    <property type="entry name" value="ABC_transporter_permease"/>
</dbReference>
<dbReference type="EMBL" id="JABSXK010000001">
    <property type="protein sequence ID" value="NRV08274.1"/>
    <property type="molecule type" value="Genomic_DNA"/>
</dbReference>
<evidence type="ECO:0000313" key="11">
    <source>
        <dbReference type="EMBL" id="NRT89597.1"/>
    </source>
</evidence>
<dbReference type="PANTHER" id="PTHR30193">
    <property type="entry name" value="ABC TRANSPORTER PERMEASE PROTEIN"/>
    <property type="match status" value="1"/>
</dbReference>
<dbReference type="GeneID" id="66343711"/>
<feature type="domain" description="ABC transmembrane type-1" evidence="8">
    <location>
        <begin position="67"/>
        <end position="283"/>
    </location>
</feature>
<keyword evidence="6 7" id="KW-0472">Membrane</keyword>
<evidence type="ECO:0000313" key="9">
    <source>
        <dbReference type="EMBL" id="AJG97473.1"/>
    </source>
</evidence>
<dbReference type="PROSITE" id="PS50928">
    <property type="entry name" value="ABC_TM1"/>
    <property type="match status" value="1"/>
</dbReference>
<feature type="transmembrane region" description="Helical" evidence="7">
    <location>
        <begin position="209"/>
        <end position="229"/>
    </location>
</feature>